<feature type="active site" evidence="3">
    <location>
        <position position="156"/>
    </location>
</feature>
<dbReference type="InterPro" id="IPR013094">
    <property type="entry name" value="AB_hydrolase_3"/>
</dbReference>
<dbReference type="KEGG" id="ctes:O987_10900"/>
<dbReference type="PANTHER" id="PTHR48081">
    <property type="entry name" value="AB HYDROLASE SUPERFAMILY PROTEIN C4A8.06C"/>
    <property type="match status" value="1"/>
</dbReference>
<dbReference type="GO" id="GO:0016787">
    <property type="term" value="F:hydrolase activity"/>
    <property type="evidence" value="ECO:0007669"/>
    <property type="project" value="UniProtKB-KW"/>
</dbReference>
<dbReference type="AlphaFoldDB" id="A0A076PNN1"/>
<evidence type="ECO:0000256" key="2">
    <source>
        <dbReference type="ARBA" id="ARBA00022801"/>
    </source>
</evidence>
<feature type="domain" description="Alpha/beta hydrolase fold-3" evidence="4">
    <location>
        <begin position="78"/>
        <end position="282"/>
    </location>
</feature>
<comment type="similarity">
    <text evidence="1">Belongs to the 'GDXG' lipolytic enzyme family.</text>
</comment>
<dbReference type="PROSITE" id="PS01174">
    <property type="entry name" value="LIPASE_GDXG_SER"/>
    <property type="match status" value="1"/>
</dbReference>
<evidence type="ECO:0000313" key="5">
    <source>
        <dbReference type="EMBL" id="AIJ46301.1"/>
    </source>
</evidence>
<keyword evidence="2 5" id="KW-0378">Hydrolase</keyword>
<dbReference type="InterPro" id="IPR050300">
    <property type="entry name" value="GDXG_lipolytic_enzyme"/>
</dbReference>
<accession>A0A076PNN1</accession>
<evidence type="ECO:0000313" key="6">
    <source>
        <dbReference type="Proteomes" id="UP000028782"/>
    </source>
</evidence>
<dbReference type="Pfam" id="PF07859">
    <property type="entry name" value="Abhydrolase_3"/>
    <property type="match status" value="1"/>
</dbReference>
<dbReference type="SUPFAM" id="SSF53474">
    <property type="entry name" value="alpha/beta-Hydrolases"/>
    <property type="match status" value="1"/>
</dbReference>
<organism evidence="5 6">
    <name type="scientific">Comamonas testosteroni TK102</name>
    <dbReference type="NCBI Taxonomy" id="1392005"/>
    <lineage>
        <taxon>Bacteria</taxon>
        <taxon>Pseudomonadati</taxon>
        <taxon>Pseudomonadota</taxon>
        <taxon>Betaproteobacteria</taxon>
        <taxon>Burkholderiales</taxon>
        <taxon>Comamonadaceae</taxon>
        <taxon>Comamonas</taxon>
    </lineage>
</organism>
<dbReference type="PROSITE" id="PS01173">
    <property type="entry name" value="LIPASE_GDXG_HIS"/>
    <property type="match status" value="1"/>
</dbReference>
<proteinExistence type="inferred from homology"/>
<dbReference type="InterPro" id="IPR029058">
    <property type="entry name" value="AB_hydrolase_fold"/>
</dbReference>
<evidence type="ECO:0000259" key="4">
    <source>
        <dbReference type="Pfam" id="PF07859"/>
    </source>
</evidence>
<dbReference type="RefSeq" id="WP_003056447.1">
    <property type="nucleotide sequence ID" value="NZ_CP006704.1"/>
</dbReference>
<dbReference type="Proteomes" id="UP000028782">
    <property type="component" value="Chromosome"/>
</dbReference>
<name>A0A076PNN1_COMTE</name>
<gene>
    <name evidence="5" type="ORF">O987_10900</name>
</gene>
<protein>
    <submittedName>
        <fullName evidence="5">Alpha/beta hydrolase</fullName>
    </submittedName>
</protein>
<dbReference type="Gene3D" id="3.40.50.1820">
    <property type="entry name" value="alpha/beta hydrolase"/>
    <property type="match status" value="1"/>
</dbReference>
<dbReference type="PANTHER" id="PTHR48081:SF8">
    <property type="entry name" value="ALPHA_BETA HYDROLASE FOLD-3 DOMAIN-CONTAINING PROTEIN-RELATED"/>
    <property type="match status" value="1"/>
</dbReference>
<evidence type="ECO:0000256" key="3">
    <source>
        <dbReference type="PROSITE-ProRule" id="PRU10038"/>
    </source>
</evidence>
<sequence length="313" mass="34028">MPIHPEMAAVLEQFKDAPSMDFVTTPVPEIRKLMDHMAFPPADLPMHEVREIDIPGGDGQPLKLRLYRPGSAEAAPVMVYFHGGGWCIGTLDTHDNLCRHLARLTGMNLVSVDYRLAPEHVFPAALDDAYAATRWVALHAAELHCDARQLMVAGDSAGGNLAVATCLRAKEEGWKGIARQLLFYPVCDAHMNAPSHALYGQMPFLTTEAMAAMWQHYHPAMPAHPLASIMQYPDVAGLPAAVLVTAELDILRDEGEAFGQRLQQAGVPVACLRAQGMLHGFASFSTLVPAVARLLEEACAKLSPVETLARVRS</sequence>
<dbReference type="InterPro" id="IPR002168">
    <property type="entry name" value="Lipase_GDXG_HIS_AS"/>
</dbReference>
<dbReference type="FunFam" id="3.40.50.1820:FF:000089">
    <property type="entry name" value="Alpha/beta hydrolase"/>
    <property type="match status" value="1"/>
</dbReference>
<dbReference type="InterPro" id="IPR033140">
    <property type="entry name" value="Lipase_GDXG_put_SER_AS"/>
</dbReference>
<evidence type="ECO:0000256" key="1">
    <source>
        <dbReference type="ARBA" id="ARBA00010515"/>
    </source>
</evidence>
<reference evidence="5 6" key="1">
    <citation type="journal article" date="2014" name="Genome Announc.">
        <title>Complete Genome Sequence of Polychlorinated Biphenyl Degrader Comamonas testosteroni TK102 (NBRC 109938).</title>
        <authorList>
            <person name="Fukuda K."/>
            <person name="Hosoyama A."/>
            <person name="Tsuchikane K."/>
            <person name="Ohji S."/>
            <person name="Yamazoe A."/>
            <person name="Fujita N."/>
            <person name="Shintani M."/>
            <person name="Kimbara K."/>
        </authorList>
    </citation>
    <scope>NUCLEOTIDE SEQUENCE [LARGE SCALE GENOMIC DNA]</scope>
    <source>
        <strain evidence="5">TK102</strain>
    </source>
</reference>
<dbReference type="EMBL" id="CP006704">
    <property type="protein sequence ID" value="AIJ46301.1"/>
    <property type="molecule type" value="Genomic_DNA"/>
</dbReference>
<dbReference type="HOGENOM" id="CLU_012494_6_4_4"/>